<sequence length="128" mass="15503">MSYTISQLAKEFKVTTRTIRYYEELHLLQPERSESGRRLYSKSDVTRLKLIFRGKRFGFTLEEIKEMIHLFDQDRSGRKQLERTVEYGNMKIEEITTFIHELETMRAEMEELRDDFLKKLNESGEKRE</sequence>
<evidence type="ECO:0000256" key="4">
    <source>
        <dbReference type="ARBA" id="ARBA00023163"/>
    </source>
</evidence>
<dbReference type="OrthoDB" id="9791488at2"/>
<evidence type="ECO:0000313" key="7">
    <source>
        <dbReference type="EMBL" id="KPL60118.1"/>
    </source>
</evidence>
<evidence type="ECO:0000256" key="5">
    <source>
        <dbReference type="SAM" id="Coils"/>
    </source>
</evidence>
<dbReference type="GO" id="GO:0003677">
    <property type="term" value="F:DNA binding"/>
    <property type="evidence" value="ECO:0007669"/>
    <property type="project" value="UniProtKB-KW"/>
</dbReference>
<dbReference type="PATRIC" id="fig|218284.4.peg.3364"/>
<accession>A0A0P6W3S3</accession>
<name>A0A0P6W3S3_9BACI</name>
<evidence type="ECO:0000256" key="1">
    <source>
        <dbReference type="ARBA" id="ARBA00022491"/>
    </source>
</evidence>
<keyword evidence="4" id="KW-0804">Transcription</keyword>
<dbReference type="InterPro" id="IPR000551">
    <property type="entry name" value="MerR-type_HTH_dom"/>
</dbReference>
<dbReference type="RefSeq" id="WP_060672088.1">
    <property type="nucleotide sequence ID" value="NZ_JBCNGU010000018.1"/>
</dbReference>
<dbReference type="Pfam" id="PF13411">
    <property type="entry name" value="MerR_1"/>
    <property type="match status" value="1"/>
</dbReference>
<dbReference type="InterPro" id="IPR009061">
    <property type="entry name" value="DNA-bd_dom_put_sf"/>
</dbReference>
<evidence type="ECO:0000313" key="8">
    <source>
        <dbReference type="Proteomes" id="UP000050398"/>
    </source>
</evidence>
<reference evidence="7 8" key="1">
    <citation type="submission" date="2015-08" db="EMBL/GenBank/DDBJ databases">
        <title>Draft Genome Sequence of Bacillus vietnamensis UCD-SED5.</title>
        <authorList>
            <person name="Lee R.D."/>
            <person name="Jospin G."/>
            <person name="Lang J.M."/>
            <person name="Coil D.A."/>
            <person name="Eisen J.A."/>
        </authorList>
    </citation>
    <scope>NUCLEOTIDE SEQUENCE [LARGE SCALE GENOMIC DNA]</scope>
    <source>
        <strain evidence="7 8">UCD-SED5</strain>
    </source>
</reference>
<gene>
    <name evidence="7" type="ORF">AM506_08645</name>
</gene>
<dbReference type="Gene3D" id="1.10.1660.10">
    <property type="match status" value="1"/>
</dbReference>
<comment type="caution">
    <text evidence="7">The sequence shown here is derived from an EMBL/GenBank/DDBJ whole genome shotgun (WGS) entry which is preliminary data.</text>
</comment>
<dbReference type="SMART" id="SM00422">
    <property type="entry name" value="HTH_MERR"/>
    <property type="match status" value="1"/>
</dbReference>
<evidence type="ECO:0000259" key="6">
    <source>
        <dbReference type="PROSITE" id="PS50937"/>
    </source>
</evidence>
<organism evidence="7 8">
    <name type="scientific">Rossellomorea vietnamensis</name>
    <dbReference type="NCBI Taxonomy" id="218284"/>
    <lineage>
        <taxon>Bacteria</taxon>
        <taxon>Bacillati</taxon>
        <taxon>Bacillota</taxon>
        <taxon>Bacilli</taxon>
        <taxon>Bacillales</taxon>
        <taxon>Bacillaceae</taxon>
        <taxon>Rossellomorea</taxon>
    </lineage>
</organism>
<dbReference type="Proteomes" id="UP000050398">
    <property type="component" value="Unassembled WGS sequence"/>
</dbReference>
<dbReference type="AlphaFoldDB" id="A0A0P6W3S3"/>
<keyword evidence="5" id="KW-0175">Coiled coil</keyword>
<feature type="coiled-coil region" evidence="5">
    <location>
        <begin position="95"/>
        <end position="122"/>
    </location>
</feature>
<dbReference type="InterPro" id="IPR047057">
    <property type="entry name" value="MerR_fam"/>
</dbReference>
<keyword evidence="2" id="KW-0805">Transcription regulation</keyword>
<evidence type="ECO:0000256" key="3">
    <source>
        <dbReference type="ARBA" id="ARBA00023125"/>
    </source>
</evidence>
<dbReference type="GO" id="GO:0003700">
    <property type="term" value="F:DNA-binding transcription factor activity"/>
    <property type="evidence" value="ECO:0007669"/>
    <property type="project" value="InterPro"/>
</dbReference>
<keyword evidence="1" id="KW-0678">Repressor</keyword>
<dbReference type="PRINTS" id="PR00040">
    <property type="entry name" value="HTHMERR"/>
</dbReference>
<dbReference type="PANTHER" id="PTHR30204:SF69">
    <property type="entry name" value="MERR-FAMILY TRANSCRIPTIONAL REGULATOR"/>
    <property type="match status" value="1"/>
</dbReference>
<evidence type="ECO:0000256" key="2">
    <source>
        <dbReference type="ARBA" id="ARBA00023015"/>
    </source>
</evidence>
<dbReference type="EMBL" id="LIXZ01000005">
    <property type="protein sequence ID" value="KPL60118.1"/>
    <property type="molecule type" value="Genomic_DNA"/>
</dbReference>
<proteinExistence type="predicted"/>
<protein>
    <submittedName>
        <fullName evidence="7">MerR family transcriptional regulator</fullName>
    </submittedName>
</protein>
<dbReference type="SUPFAM" id="SSF46955">
    <property type="entry name" value="Putative DNA-binding domain"/>
    <property type="match status" value="1"/>
</dbReference>
<feature type="domain" description="HTH merR-type" evidence="6">
    <location>
        <begin position="1"/>
        <end position="70"/>
    </location>
</feature>
<dbReference type="PROSITE" id="PS50937">
    <property type="entry name" value="HTH_MERR_2"/>
    <property type="match status" value="1"/>
</dbReference>
<dbReference type="CDD" id="cd04776">
    <property type="entry name" value="HTH_GnyR"/>
    <property type="match status" value="1"/>
</dbReference>
<keyword evidence="3" id="KW-0238">DNA-binding</keyword>
<dbReference type="PANTHER" id="PTHR30204">
    <property type="entry name" value="REDOX-CYCLING DRUG-SENSING TRANSCRIPTIONAL ACTIVATOR SOXR"/>
    <property type="match status" value="1"/>
</dbReference>